<keyword evidence="14" id="KW-0460">Magnesium</keyword>
<feature type="region of interest" description="Disordered" evidence="23">
    <location>
        <begin position="1"/>
        <end position="28"/>
    </location>
</feature>
<accession>A0AB33JX56</accession>
<dbReference type="AlphaFoldDB" id="A0AB33JX56"/>
<dbReference type="Pfam" id="PF02518">
    <property type="entry name" value="HATPase_c"/>
    <property type="match status" value="1"/>
</dbReference>
<dbReference type="GO" id="GO:0004721">
    <property type="term" value="F:phosphoprotein phosphatase activity"/>
    <property type="evidence" value="ECO:0007669"/>
    <property type="project" value="UniProtKB-KW"/>
</dbReference>
<dbReference type="InterPro" id="IPR036097">
    <property type="entry name" value="HisK_dim/P_sf"/>
</dbReference>
<evidence type="ECO:0000256" key="18">
    <source>
        <dbReference type="ARBA" id="ARBA00023016"/>
    </source>
</evidence>
<evidence type="ECO:0000256" key="21">
    <source>
        <dbReference type="ARBA" id="ARBA00040454"/>
    </source>
</evidence>
<keyword evidence="24" id="KW-0472">Membrane</keyword>
<feature type="domain" description="Histidine kinase" evidence="25">
    <location>
        <begin position="277"/>
        <end position="480"/>
    </location>
</feature>
<dbReference type="InterPro" id="IPR036890">
    <property type="entry name" value="HATPase_C_sf"/>
</dbReference>
<keyword evidence="18" id="KW-0346">Stress response</keyword>
<dbReference type="SMART" id="SM00304">
    <property type="entry name" value="HAMP"/>
    <property type="match status" value="1"/>
</dbReference>
<dbReference type="PRINTS" id="PR00344">
    <property type="entry name" value="BCTRLSENSOR"/>
</dbReference>
<evidence type="ECO:0000256" key="19">
    <source>
        <dbReference type="ARBA" id="ARBA00023026"/>
    </source>
</evidence>
<dbReference type="PROSITE" id="PS50109">
    <property type="entry name" value="HIS_KIN"/>
    <property type="match status" value="1"/>
</dbReference>
<reference evidence="27" key="1">
    <citation type="submission" date="2024-07" db="EMBL/GenBank/DDBJ databases">
        <title>Complete genome sequences of cellulolytic bacteria, Kitasatospora sp. CMC57 and Streptomyces sp. CMC78, isolated from Japanese agricultural soil.</title>
        <authorList>
            <person name="Hashimoto T."/>
            <person name="Ito M."/>
            <person name="Iwamoto M."/>
            <person name="Fukahori D."/>
            <person name="Shoda T."/>
            <person name="Sakoda M."/>
            <person name="Morohoshi T."/>
            <person name="Mitsuboshi M."/>
            <person name="Nishizawa T."/>
        </authorList>
    </citation>
    <scope>NUCLEOTIDE SEQUENCE</scope>
    <source>
        <strain evidence="27">CMC57</strain>
    </source>
</reference>
<dbReference type="InterPro" id="IPR003594">
    <property type="entry name" value="HATPase_dom"/>
</dbReference>
<evidence type="ECO:0000256" key="9">
    <source>
        <dbReference type="ARBA" id="ARBA00022692"/>
    </source>
</evidence>
<keyword evidence="6" id="KW-1003">Cell membrane</keyword>
<dbReference type="InterPro" id="IPR003660">
    <property type="entry name" value="HAMP_dom"/>
</dbReference>
<comment type="subcellular location">
    <subcellularLocation>
        <location evidence="4">Cell membrane</location>
        <topology evidence="4">Multi-pass membrane protein</topology>
    </subcellularLocation>
</comment>
<comment type="cofactor">
    <cofactor evidence="3">
        <name>Mg(2+)</name>
        <dbReference type="ChEBI" id="CHEBI:18420"/>
    </cofactor>
</comment>
<keyword evidence="15" id="KW-0904">Protein phosphatase</keyword>
<evidence type="ECO:0000256" key="22">
    <source>
        <dbReference type="ARBA" id="ARBA00041776"/>
    </source>
</evidence>
<dbReference type="InterPro" id="IPR004358">
    <property type="entry name" value="Sig_transdc_His_kin-like_C"/>
</dbReference>
<sequence>MSRSGRGARADGGARTDGVARTDRVARTDGAVRTGSSLRRALIKAAVAGTTMVALAFLIPLGLMVQQTARDRAFTSAERQAAALGPALAITTEEGAITRALASTDAGAQEKMAVHLPVTGSGPGTVVGHGRASEVAVGTAAGHGQSFIDRAPGGFVLLQPVAVDAQRVAVVEVYVAGGDLTRGVGTAWLVLSLVALALVAISVLVADRMGARIVGSARRLAAAARSLGSGNLAVRVPVEGREADGAPEELQEAALAFNAMADRVVHLLVAERELAADLSHRLRTPLTVLRLNTASLGTGDAADATRHAVAQLEREVDQIIRTARRAPEDIPSVAFGCDAAEVIRERVGFWSALAEDEGRRWQLAGAEGAAPVPAQRGDLAAAVDALLGNVFRHTAVGTAFSVDVLVTEGSVIVLVGDAGPGFADPDAALRRGEGQGGEGSTGLGLDIVRKLAETTGGDLALGRSAVLGGAELRLRLETRPTLSTLPRLSRKRRG</sequence>
<keyword evidence="11 27" id="KW-0418">Kinase</keyword>
<evidence type="ECO:0000256" key="3">
    <source>
        <dbReference type="ARBA" id="ARBA00001946"/>
    </source>
</evidence>
<dbReference type="PROSITE" id="PS50885">
    <property type="entry name" value="HAMP"/>
    <property type="match status" value="1"/>
</dbReference>
<evidence type="ECO:0000256" key="2">
    <source>
        <dbReference type="ARBA" id="ARBA00001936"/>
    </source>
</evidence>
<dbReference type="InterPro" id="IPR003661">
    <property type="entry name" value="HisK_dim/P_dom"/>
</dbReference>
<dbReference type="GO" id="GO:0005524">
    <property type="term" value="F:ATP binding"/>
    <property type="evidence" value="ECO:0007669"/>
    <property type="project" value="UniProtKB-KW"/>
</dbReference>
<keyword evidence="9 24" id="KW-0812">Transmembrane</keyword>
<dbReference type="PANTHER" id="PTHR44936">
    <property type="entry name" value="SENSOR PROTEIN CREC"/>
    <property type="match status" value="1"/>
</dbReference>
<evidence type="ECO:0000256" key="4">
    <source>
        <dbReference type="ARBA" id="ARBA00004651"/>
    </source>
</evidence>
<dbReference type="Pfam" id="PF00512">
    <property type="entry name" value="HisKA"/>
    <property type="match status" value="1"/>
</dbReference>
<evidence type="ECO:0000256" key="5">
    <source>
        <dbReference type="ARBA" id="ARBA00012438"/>
    </source>
</evidence>
<evidence type="ECO:0000256" key="14">
    <source>
        <dbReference type="ARBA" id="ARBA00022842"/>
    </source>
</evidence>
<dbReference type="CDD" id="cd00082">
    <property type="entry name" value="HisKA"/>
    <property type="match status" value="1"/>
</dbReference>
<feature type="transmembrane region" description="Helical" evidence="24">
    <location>
        <begin position="41"/>
        <end position="63"/>
    </location>
</feature>
<evidence type="ECO:0000256" key="15">
    <source>
        <dbReference type="ARBA" id="ARBA00022912"/>
    </source>
</evidence>
<evidence type="ECO:0000313" key="27">
    <source>
        <dbReference type="EMBL" id="BFP47809.1"/>
    </source>
</evidence>
<dbReference type="Gene3D" id="3.30.565.10">
    <property type="entry name" value="Histidine kinase-like ATPase, C-terminal domain"/>
    <property type="match status" value="1"/>
</dbReference>
<dbReference type="SUPFAM" id="SSF55874">
    <property type="entry name" value="ATPase domain of HSP90 chaperone/DNA topoisomerase II/histidine kinase"/>
    <property type="match status" value="1"/>
</dbReference>
<dbReference type="SUPFAM" id="SSF47384">
    <property type="entry name" value="Homodimeric domain of signal transducing histidine kinase"/>
    <property type="match status" value="1"/>
</dbReference>
<evidence type="ECO:0000256" key="12">
    <source>
        <dbReference type="ARBA" id="ARBA00022801"/>
    </source>
</evidence>
<dbReference type="InterPro" id="IPR005467">
    <property type="entry name" value="His_kinase_dom"/>
</dbReference>
<dbReference type="PANTHER" id="PTHR44936:SF9">
    <property type="entry name" value="SENSOR PROTEIN CREC"/>
    <property type="match status" value="1"/>
</dbReference>
<keyword evidence="19" id="KW-0843">Virulence</keyword>
<proteinExistence type="predicted"/>
<keyword evidence="20" id="KW-0464">Manganese</keyword>
<keyword evidence="12" id="KW-0378">Hydrolase</keyword>
<evidence type="ECO:0000256" key="11">
    <source>
        <dbReference type="ARBA" id="ARBA00022777"/>
    </source>
</evidence>
<evidence type="ECO:0000256" key="17">
    <source>
        <dbReference type="ARBA" id="ARBA00023012"/>
    </source>
</evidence>
<keyword evidence="7" id="KW-0597">Phosphoprotein</keyword>
<keyword evidence="13" id="KW-0067">ATP-binding</keyword>
<evidence type="ECO:0000256" key="8">
    <source>
        <dbReference type="ARBA" id="ARBA00022679"/>
    </source>
</evidence>
<evidence type="ECO:0000256" key="23">
    <source>
        <dbReference type="SAM" id="MobiDB-lite"/>
    </source>
</evidence>
<dbReference type="EMBL" id="AP035881">
    <property type="protein sequence ID" value="BFP47809.1"/>
    <property type="molecule type" value="Genomic_DNA"/>
</dbReference>
<feature type="domain" description="HAMP" evidence="26">
    <location>
        <begin position="211"/>
        <end position="269"/>
    </location>
</feature>
<evidence type="ECO:0000256" key="1">
    <source>
        <dbReference type="ARBA" id="ARBA00000085"/>
    </source>
</evidence>
<dbReference type="CDD" id="cd06225">
    <property type="entry name" value="HAMP"/>
    <property type="match status" value="1"/>
</dbReference>
<protein>
    <recommendedName>
        <fullName evidence="21">Signal transduction histidine-protein kinase/phosphatase MprB</fullName>
        <ecNumber evidence="5">2.7.13.3</ecNumber>
    </recommendedName>
    <alternativeName>
        <fullName evidence="22">Mycobacterial persistence regulator B</fullName>
    </alternativeName>
</protein>
<keyword evidence="10" id="KW-0547">Nucleotide-binding</keyword>
<evidence type="ECO:0000256" key="20">
    <source>
        <dbReference type="ARBA" id="ARBA00023211"/>
    </source>
</evidence>
<evidence type="ECO:0000256" key="16">
    <source>
        <dbReference type="ARBA" id="ARBA00022989"/>
    </source>
</evidence>
<evidence type="ECO:0000256" key="7">
    <source>
        <dbReference type="ARBA" id="ARBA00022553"/>
    </source>
</evidence>
<dbReference type="SMART" id="SM00388">
    <property type="entry name" value="HisKA"/>
    <property type="match status" value="1"/>
</dbReference>
<keyword evidence="17" id="KW-0902">Two-component regulatory system</keyword>
<comment type="catalytic activity">
    <reaction evidence="1">
        <text>ATP + protein L-histidine = ADP + protein N-phospho-L-histidine.</text>
        <dbReference type="EC" id="2.7.13.3"/>
    </reaction>
</comment>
<evidence type="ECO:0000256" key="24">
    <source>
        <dbReference type="SAM" id="Phobius"/>
    </source>
</evidence>
<name>A0AB33JX56_9ACTN</name>
<keyword evidence="8" id="KW-0808">Transferase</keyword>
<organism evidence="27">
    <name type="scientific">Kitasatospora sp. CMC57</name>
    <dbReference type="NCBI Taxonomy" id="3231513"/>
    <lineage>
        <taxon>Bacteria</taxon>
        <taxon>Bacillati</taxon>
        <taxon>Actinomycetota</taxon>
        <taxon>Actinomycetes</taxon>
        <taxon>Kitasatosporales</taxon>
        <taxon>Streptomycetaceae</taxon>
        <taxon>Kitasatospora</taxon>
    </lineage>
</organism>
<evidence type="ECO:0000256" key="13">
    <source>
        <dbReference type="ARBA" id="ARBA00022840"/>
    </source>
</evidence>
<keyword evidence="16 24" id="KW-1133">Transmembrane helix</keyword>
<feature type="transmembrane region" description="Helical" evidence="24">
    <location>
        <begin position="187"/>
        <end position="206"/>
    </location>
</feature>
<dbReference type="GO" id="GO:0005886">
    <property type="term" value="C:plasma membrane"/>
    <property type="evidence" value="ECO:0007669"/>
    <property type="project" value="UniProtKB-SubCell"/>
</dbReference>
<comment type="cofactor">
    <cofactor evidence="2">
        <name>Mn(2+)</name>
        <dbReference type="ChEBI" id="CHEBI:29035"/>
    </cofactor>
</comment>
<evidence type="ECO:0000256" key="6">
    <source>
        <dbReference type="ARBA" id="ARBA00022475"/>
    </source>
</evidence>
<gene>
    <name evidence="27" type="ORF">KCMC57_41770</name>
</gene>
<evidence type="ECO:0000256" key="10">
    <source>
        <dbReference type="ARBA" id="ARBA00022741"/>
    </source>
</evidence>
<dbReference type="GO" id="GO:0000155">
    <property type="term" value="F:phosphorelay sensor kinase activity"/>
    <property type="evidence" value="ECO:0007669"/>
    <property type="project" value="InterPro"/>
</dbReference>
<dbReference type="Gene3D" id="1.10.287.130">
    <property type="match status" value="1"/>
</dbReference>
<dbReference type="InterPro" id="IPR050980">
    <property type="entry name" value="2C_sensor_his_kinase"/>
</dbReference>
<dbReference type="EC" id="2.7.13.3" evidence="5"/>
<evidence type="ECO:0000259" key="25">
    <source>
        <dbReference type="PROSITE" id="PS50109"/>
    </source>
</evidence>
<evidence type="ECO:0000259" key="26">
    <source>
        <dbReference type="PROSITE" id="PS50885"/>
    </source>
</evidence>
<feature type="compositionally biased region" description="Basic and acidic residues" evidence="23">
    <location>
        <begin position="8"/>
        <end position="27"/>
    </location>
</feature>